<name>A0AAN9AHH2_HALRR</name>
<dbReference type="EMBL" id="JAXCGZ010000034">
    <property type="protein sequence ID" value="KAK7086965.1"/>
    <property type="molecule type" value="Genomic_DNA"/>
</dbReference>
<accession>A0AAN9AHH2</accession>
<proteinExistence type="predicted"/>
<reference evidence="1 2" key="1">
    <citation type="submission" date="2023-11" db="EMBL/GenBank/DDBJ databases">
        <title>Halocaridina rubra genome assembly.</title>
        <authorList>
            <person name="Smith C."/>
        </authorList>
    </citation>
    <scope>NUCLEOTIDE SEQUENCE [LARGE SCALE GENOMIC DNA]</scope>
    <source>
        <strain evidence="1">EP-1</strain>
        <tissue evidence="1">Whole</tissue>
    </source>
</reference>
<protein>
    <submittedName>
        <fullName evidence="1">Uncharacterized protein</fullName>
    </submittedName>
</protein>
<dbReference type="Proteomes" id="UP001381693">
    <property type="component" value="Unassembled WGS sequence"/>
</dbReference>
<keyword evidence="2" id="KW-1185">Reference proteome</keyword>
<evidence type="ECO:0000313" key="2">
    <source>
        <dbReference type="Proteomes" id="UP001381693"/>
    </source>
</evidence>
<gene>
    <name evidence="1" type="ORF">SK128_002513</name>
</gene>
<organism evidence="1 2">
    <name type="scientific">Halocaridina rubra</name>
    <name type="common">Hawaiian red shrimp</name>
    <dbReference type="NCBI Taxonomy" id="373956"/>
    <lineage>
        <taxon>Eukaryota</taxon>
        <taxon>Metazoa</taxon>
        <taxon>Ecdysozoa</taxon>
        <taxon>Arthropoda</taxon>
        <taxon>Crustacea</taxon>
        <taxon>Multicrustacea</taxon>
        <taxon>Malacostraca</taxon>
        <taxon>Eumalacostraca</taxon>
        <taxon>Eucarida</taxon>
        <taxon>Decapoda</taxon>
        <taxon>Pleocyemata</taxon>
        <taxon>Caridea</taxon>
        <taxon>Atyoidea</taxon>
        <taxon>Atyidae</taxon>
        <taxon>Halocaridina</taxon>
    </lineage>
</organism>
<evidence type="ECO:0000313" key="1">
    <source>
        <dbReference type="EMBL" id="KAK7086965.1"/>
    </source>
</evidence>
<sequence>MLSSRAAAFSVKALLDPNPDKGKVLDTHNHQAFGTLGATGKSLWRKKGRTKNKLNGGGERPVFSRGYNGFTDSTMEWDPQMEEVEEEEEEAIPDGRMLSFHNQGLDNRLFNDNHNTIFDEDEELVDVENCIENTSHASLLPLGVTHLGLNSPPSSPMATHRIREERNYLSKRYPSASSSANSDWQMYVHTTDESLEREEAGIGGAGSRVCEKAIGRGALNDLSCDSRGGFGSEEVRIELLHADLWTKFNDLQNRNDYH</sequence>
<dbReference type="AlphaFoldDB" id="A0AAN9AHH2"/>
<comment type="caution">
    <text evidence="1">The sequence shown here is derived from an EMBL/GenBank/DDBJ whole genome shotgun (WGS) entry which is preliminary data.</text>
</comment>